<dbReference type="Proteomes" id="UP001141552">
    <property type="component" value="Unassembled WGS sequence"/>
</dbReference>
<gene>
    <name evidence="1" type="ORF">Tsubulata_031177</name>
</gene>
<accession>A0A9Q0GC79</accession>
<dbReference type="AlphaFoldDB" id="A0A9Q0GC79"/>
<reference evidence="1" key="2">
    <citation type="journal article" date="2023" name="Plants (Basel)">
        <title>Annotation of the Turnera subulata (Passifloraceae) Draft Genome Reveals the S-Locus Evolved after the Divergence of Turneroideae from Passifloroideae in a Stepwise Manner.</title>
        <authorList>
            <person name="Henning P.M."/>
            <person name="Roalson E.H."/>
            <person name="Mir W."/>
            <person name="McCubbin A.G."/>
            <person name="Shore J.S."/>
        </authorList>
    </citation>
    <scope>NUCLEOTIDE SEQUENCE</scope>
    <source>
        <strain evidence="1">F60SS</strain>
    </source>
</reference>
<dbReference type="InterPro" id="IPR029063">
    <property type="entry name" value="SAM-dependent_MTases_sf"/>
</dbReference>
<dbReference type="SUPFAM" id="SSF53335">
    <property type="entry name" value="S-adenosyl-L-methionine-dependent methyltransferases"/>
    <property type="match status" value="1"/>
</dbReference>
<reference evidence="1" key="1">
    <citation type="submission" date="2022-02" db="EMBL/GenBank/DDBJ databases">
        <authorList>
            <person name="Henning P.M."/>
            <person name="McCubbin A.G."/>
            <person name="Shore J.S."/>
        </authorList>
    </citation>
    <scope>NUCLEOTIDE SEQUENCE</scope>
    <source>
        <strain evidence="1">F60SS</strain>
        <tissue evidence="1">Leaves</tissue>
    </source>
</reference>
<evidence type="ECO:0008006" key="3">
    <source>
        <dbReference type="Google" id="ProtNLM"/>
    </source>
</evidence>
<evidence type="ECO:0000313" key="1">
    <source>
        <dbReference type="EMBL" id="KAJ4845994.1"/>
    </source>
</evidence>
<comment type="caution">
    <text evidence="1">The sequence shown here is derived from an EMBL/GenBank/DDBJ whole genome shotgun (WGS) entry which is preliminary data.</text>
</comment>
<evidence type="ECO:0000313" key="2">
    <source>
        <dbReference type="Proteomes" id="UP001141552"/>
    </source>
</evidence>
<keyword evidence="2" id="KW-1185">Reference proteome</keyword>
<protein>
    <recommendedName>
        <fullName evidence="3">O-methyltransferase domain-containing protein</fullName>
    </recommendedName>
</protein>
<dbReference type="Gene3D" id="3.40.50.150">
    <property type="entry name" value="Vaccinia Virus protein VP39"/>
    <property type="match status" value="1"/>
</dbReference>
<name>A0A9Q0GC79_9ROSI</name>
<dbReference type="EMBL" id="JAKUCV010001522">
    <property type="protein sequence ID" value="KAJ4845994.1"/>
    <property type="molecule type" value="Genomic_DNA"/>
</dbReference>
<organism evidence="1 2">
    <name type="scientific">Turnera subulata</name>
    <dbReference type="NCBI Taxonomy" id="218843"/>
    <lineage>
        <taxon>Eukaryota</taxon>
        <taxon>Viridiplantae</taxon>
        <taxon>Streptophyta</taxon>
        <taxon>Embryophyta</taxon>
        <taxon>Tracheophyta</taxon>
        <taxon>Spermatophyta</taxon>
        <taxon>Magnoliopsida</taxon>
        <taxon>eudicotyledons</taxon>
        <taxon>Gunneridae</taxon>
        <taxon>Pentapetalae</taxon>
        <taxon>rosids</taxon>
        <taxon>fabids</taxon>
        <taxon>Malpighiales</taxon>
        <taxon>Passifloraceae</taxon>
        <taxon>Turnera</taxon>
    </lineage>
</organism>
<sequence length="68" mass="7444">MEADVPVMPDGSVADKEIAHMNVFMMEQDHGGKERTQQEFVALATGAGFGSVKLVCNVCNFGVMEFYK</sequence>
<proteinExistence type="predicted"/>
<dbReference type="OrthoDB" id="1606438at2759"/>